<feature type="transmembrane region" description="Helical" evidence="1">
    <location>
        <begin position="402"/>
        <end position="421"/>
    </location>
</feature>
<evidence type="ECO:0000313" key="3">
    <source>
        <dbReference type="EMBL" id="MBW2940079.1"/>
    </source>
</evidence>
<feature type="transmembrane region" description="Helical" evidence="1">
    <location>
        <begin position="262"/>
        <end position="284"/>
    </location>
</feature>
<feature type="transmembrane region" description="Helical" evidence="1">
    <location>
        <begin position="325"/>
        <end position="344"/>
    </location>
</feature>
<feature type="transmembrane region" description="Helical" evidence="1">
    <location>
        <begin position="50"/>
        <end position="70"/>
    </location>
</feature>
<protein>
    <submittedName>
        <fullName evidence="3">DUF2157 domain-containing protein</fullName>
    </submittedName>
</protein>
<feature type="domain" description="DUF2157" evidence="2">
    <location>
        <begin position="14"/>
        <end position="160"/>
    </location>
</feature>
<dbReference type="InterPro" id="IPR018677">
    <property type="entry name" value="DUF2157"/>
</dbReference>
<feature type="transmembrane region" description="Helical" evidence="1">
    <location>
        <begin position="290"/>
        <end position="313"/>
    </location>
</feature>
<dbReference type="Pfam" id="PF09925">
    <property type="entry name" value="DUF2157"/>
    <property type="match status" value="1"/>
</dbReference>
<feature type="transmembrane region" description="Helical" evidence="1">
    <location>
        <begin position="379"/>
        <end position="396"/>
    </location>
</feature>
<evidence type="ECO:0000259" key="2">
    <source>
        <dbReference type="Pfam" id="PF09925"/>
    </source>
</evidence>
<feature type="transmembrane region" description="Helical" evidence="1">
    <location>
        <begin position="140"/>
        <end position="173"/>
    </location>
</feature>
<evidence type="ECO:0000313" key="4">
    <source>
        <dbReference type="Proteomes" id="UP001166291"/>
    </source>
</evidence>
<keyword evidence="1" id="KW-1133">Transmembrane helix</keyword>
<accession>A0ABS6VPW6</accession>
<feature type="transmembrane region" description="Helical" evidence="1">
    <location>
        <begin position="82"/>
        <end position="99"/>
    </location>
</feature>
<feature type="transmembrane region" description="Helical" evidence="1">
    <location>
        <begin position="111"/>
        <end position="128"/>
    </location>
</feature>
<dbReference type="RefSeq" id="WP_219042304.1">
    <property type="nucleotide sequence ID" value="NZ_JAHWDQ010000001.1"/>
</dbReference>
<keyword evidence="1" id="KW-0812">Transmembrane</keyword>
<evidence type="ECO:0000256" key="1">
    <source>
        <dbReference type="SAM" id="Phobius"/>
    </source>
</evidence>
<keyword evidence="4" id="KW-1185">Reference proteome</keyword>
<reference evidence="3" key="1">
    <citation type="submission" date="2021-07" db="EMBL/GenBank/DDBJ databases">
        <title>Zhongshania sp. CAU 1632 isolated from seawater.</title>
        <authorList>
            <person name="Kim W."/>
        </authorList>
    </citation>
    <scope>NUCLEOTIDE SEQUENCE</scope>
    <source>
        <strain evidence="3">CAU 1632</strain>
    </source>
</reference>
<feature type="transmembrane region" description="Helical" evidence="1">
    <location>
        <begin position="350"/>
        <end position="367"/>
    </location>
</feature>
<proteinExistence type="predicted"/>
<gene>
    <name evidence="3" type="ORF">KXJ70_04795</name>
</gene>
<feature type="transmembrane region" description="Helical" evidence="1">
    <location>
        <begin position="179"/>
        <end position="199"/>
    </location>
</feature>
<dbReference type="EMBL" id="JAHWDQ010000001">
    <property type="protein sequence ID" value="MBW2940079.1"/>
    <property type="molecule type" value="Genomic_DNA"/>
</dbReference>
<dbReference type="Proteomes" id="UP001166291">
    <property type="component" value="Unassembled WGS sequence"/>
</dbReference>
<name>A0ABS6VPW6_9GAMM</name>
<feature type="transmembrane region" description="Helical" evidence="1">
    <location>
        <begin position="206"/>
        <end position="223"/>
    </location>
</feature>
<feature type="transmembrane region" description="Helical" evidence="1">
    <location>
        <begin position="229"/>
        <end position="250"/>
    </location>
</feature>
<keyword evidence="1" id="KW-0472">Membrane</keyword>
<sequence length="437" mass="47724">MDNNNPWLRAEIAQWLREGIITDEQARTLYARYPAFVAYRPKSDIAWGKAIFAVLGAGVFGLGVILLFAYNWEGMHRFAKMAAIGLGIVGAHGIALLMAKSDKSNPRITESLHLLGTMIFGAGIWLIAQIYHFDAHYPDGFLLWCVAALALAWALPSTAHAALATILLLLWSGLETFEFGLHIPLASFALLLLILPLAYMQRSASLLAVVLLALPLSYAFSVFGIGEKYLFAVGLLLLISYFALAKLAAVSAYPESAYVVKIVASSLWLPLIFIGSFIGLSPLLGMSQLAGFGLLYVLLPLFVAVFAWAIAVARSRSRPETLDQWLESGLVLLVLLVVVLPAVVGLDVNGFSRGIFNIVFLAYGLLYVYRGTQFLKGRILSLGCVMLVLLGAARFTDLFQSLLARSAVFLLLGVLLFLIGLRYSKQSTRKKLEKPHA</sequence>
<comment type="caution">
    <text evidence="3">The sequence shown here is derived from an EMBL/GenBank/DDBJ whole genome shotgun (WGS) entry which is preliminary data.</text>
</comment>
<organism evidence="3 4">
    <name type="scientific">Zhongshania aquimaris</name>
    <dbReference type="NCBI Taxonomy" id="2857107"/>
    <lineage>
        <taxon>Bacteria</taxon>
        <taxon>Pseudomonadati</taxon>
        <taxon>Pseudomonadota</taxon>
        <taxon>Gammaproteobacteria</taxon>
        <taxon>Cellvibrionales</taxon>
        <taxon>Spongiibacteraceae</taxon>
        <taxon>Zhongshania</taxon>
    </lineage>
</organism>